<gene>
    <name evidence="1" type="ORF">SAMN05216266_1334</name>
</gene>
<protein>
    <submittedName>
        <fullName evidence="1">Uncharacterized protein</fullName>
    </submittedName>
</protein>
<keyword evidence="2" id="KW-1185">Reference proteome</keyword>
<sequence length="85" mass="8978">MLRRDVFTVRDSGTRHSITNGVSDGAEYKRVPTGFFIFALDGCASAVDASIGADGIGTGKRGISLFRTIAFTAPDSRLGCHLVEA</sequence>
<evidence type="ECO:0000313" key="2">
    <source>
        <dbReference type="Proteomes" id="UP000243799"/>
    </source>
</evidence>
<evidence type="ECO:0000313" key="1">
    <source>
        <dbReference type="EMBL" id="SFB63044.1"/>
    </source>
</evidence>
<accession>A0A1I1CKI8</accession>
<dbReference type="AlphaFoldDB" id="A0A1I1CKI8"/>
<reference evidence="2" key="1">
    <citation type="submission" date="2016-10" db="EMBL/GenBank/DDBJ databases">
        <authorList>
            <person name="Varghese N."/>
            <person name="Submissions S."/>
        </authorList>
    </citation>
    <scope>NUCLEOTIDE SEQUENCE [LARGE SCALE GENOMIC DNA]</scope>
    <source>
        <strain evidence="2">CGMCC 4.3568</strain>
    </source>
</reference>
<organism evidence="1 2">
    <name type="scientific">Amycolatopsis marina</name>
    <dbReference type="NCBI Taxonomy" id="490629"/>
    <lineage>
        <taxon>Bacteria</taxon>
        <taxon>Bacillati</taxon>
        <taxon>Actinomycetota</taxon>
        <taxon>Actinomycetes</taxon>
        <taxon>Pseudonocardiales</taxon>
        <taxon>Pseudonocardiaceae</taxon>
        <taxon>Amycolatopsis</taxon>
    </lineage>
</organism>
<name>A0A1I1CKI8_9PSEU</name>
<dbReference type="EMBL" id="FOKG01000033">
    <property type="protein sequence ID" value="SFB63044.1"/>
    <property type="molecule type" value="Genomic_DNA"/>
</dbReference>
<dbReference type="Proteomes" id="UP000243799">
    <property type="component" value="Unassembled WGS sequence"/>
</dbReference>
<proteinExistence type="predicted"/>